<dbReference type="GO" id="GO:0006080">
    <property type="term" value="P:substituted mannan metabolic process"/>
    <property type="evidence" value="ECO:0007669"/>
    <property type="project" value="InterPro"/>
</dbReference>
<dbReference type="PANTHER" id="PTHR40079:SF4">
    <property type="entry name" value="GH26 DOMAIN-CONTAINING PROTEIN-RELATED"/>
    <property type="match status" value="1"/>
</dbReference>
<dbReference type="GO" id="GO:0016985">
    <property type="term" value="F:mannan endo-1,4-beta-mannosidase activity"/>
    <property type="evidence" value="ECO:0007669"/>
    <property type="project" value="InterPro"/>
</dbReference>
<sequence length="421" mass="47021">MMGTWRSQKRGDGVSPGVSTSGSGRFSGLALVVACAVLCPGAAGAQVGRTLVTPSPSPAAQKVYGLLVDLENGARAGNRRTIIGQHCEAQKEIHQEGSYAGAYYDKVTQLSGGKRPAFVEFDLGPGWYQSAFTEDATAWRATFNGVGFLKDRWTYGDGLVGMGFHQPYPGSPVKSFENTIVETATNASGQRVNLDDAWFKRVVDWQNNTAEYQTLLRDLSWAANRLQPLKDAGVPVLFRPYHEMNKRSGRFWWANRDPALYKQLWSIIFNYMTKTRGFNNLIWVWSPYAWDGTYGGDPWNYYPTEGADIVAVDIYSGNPYLPGRYYTDLAGYNKPRMLAENDKMPVRWDKNVSEIDARPWVIYSIWGDTVIRDVSGSGAANAWNVENNYQAIKNTYAYEKILTGGQLPPTGTANYNWWSVH</sequence>
<organism evidence="7 8">
    <name type="scientific">Cystobacter fuscus (strain ATCC 25194 / DSM 2262 / NBRC 100088 / M29)</name>
    <dbReference type="NCBI Taxonomy" id="1242864"/>
    <lineage>
        <taxon>Bacteria</taxon>
        <taxon>Pseudomonadati</taxon>
        <taxon>Myxococcota</taxon>
        <taxon>Myxococcia</taxon>
        <taxon>Myxococcales</taxon>
        <taxon>Cystobacterineae</taxon>
        <taxon>Archangiaceae</taxon>
        <taxon>Cystobacter</taxon>
    </lineage>
</organism>
<feature type="active site" description="Proton donor" evidence="4">
    <location>
        <position position="243"/>
    </location>
</feature>
<dbReference type="Gene3D" id="3.20.20.80">
    <property type="entry name" value="Glycosidases"/>
    <property type="match status" value="1"/>
</dbReference>
<feature type="domain" description="GH26" evidence="6">
    <location>
        <begin position="58"/>
        <end position="405"/>
    </location>
</feature>
<comment type="caution">
    <text evidence="7">The sequence shown here is derived from an EMBL/GenBank/DDBJ whole genome shotgun (WGS) entry which is preliminary data.</text>
</comment>
<evidence type="ECO:0000256" key="2">
    <source>
        <dbReference type="ARBA" id="ARBA00022801"/>
    </source>
</evidence>
<dbReference type="SUPFAM" id="SSF51445">
    <property type="entry name" value="(Trans)glycosidases"/>
    <property type="match status" value="1"/>
</dbReference>
<dbReference type="EMBL" id="ANAH02000020">
    <property type="protein sequence ID" value="EPX58986.1"/>
    <property type="molecule type" value="Genomic_DNA"/>
</dbReference>
<evidence type="ECO:0000256" key="4">
    <source>
        <dbReference type="PROSITE-ProRule" id="PRU01100"/>
    </source>
</evidence>
<dbReference type="InterPro" id="IPR017853">
    <property type="entry name" value="GH"/>
</dbReference>
<dbReference type="Pfam" id="PF02156">
    <property type="entry name" value="Glyco_hydro_26"/>
    <property type="match status" value="1"/>
</dbReference>
<evidence type="ECO:0000259" key="6">
    <source>
        <dbReference type="PROSITE" id="PS51764"/>
    </source>
</evidence>
<name>S9P735_CYSF2</name>
<dbReference type="AlphaFoldDB" id="S9P735"/>
<evidence type="ECO:0000313" key="7">
    <source>
        <dbReference type="EMBL" id="EPX58986.1"/>
    </source>
</evidence>
<dbReference type="eggNOG" id="COG4124">
    <property type="taxonomic scope" value="Bacteria"/>
</dbReference>
<dbReference type="PROSITE" id="PS51764">
    <property type="entry name" value="GH26"/>
    <property type="match status" value="1"/>
</dbReference>
<evidence type="ECO:0000313" key="8">
    <source>
        <dbReference type="Proteomes" id="UP000011682"/>
    </source>
</evidence>
<comment type="similarity">
    <text evidence="1 4">Belongs to the glycosyl hydrolase 26 family.</text>
</comment>
<feature type="region of interest" description="Disordered" evidence="5">
    <location>
        <begin position="1"/>
        <end position="21"/>
    </location>
</feature>
<keyword evidence="3 4" id="KW-0326">Glycosidase</keyword>
<evidence type="ECO:0000256" key="5">
    <source>
        <dbReference type="SAM" id="MobiDB-lite"/>
    </source>
</evidence>
<dbReference type="PANTHER" id="PTHR40079">
    <property type="entry name" value="MANNAN ENDO-1,4-BETA-MANNOSIDASE E-RELATED"/>
    <property type="match status" value="1"/>
</dbReference>
<dbReference type="PRINTS" id="PR00739">
    <property type="entry name" value="GLHYDRLASE26"/>
</dbReference>
<gene>
    <name evidence="7" type="ORF">D187_003363</name>
</gene>
<dbReference type="InterPro" id="IPR022790">
    <property type="entry name" value="GH26_dom"/>
</dbReference>
<reference evidence="7" key="1">
    <citation type="submission" date="2013-05" db="EMBL/GenBank/DDBJ databases">
        <title>Genome assembly of Cystobacter fuscus DSM 2262.</title>
        <authorList>
            <person name="Sharma G."/>
            <person name="Khatri I."/>
            <person name="Kaur C."/>
            <person name="Mayilraj S."/>
            <person name="Subramanian S."/>
        </authorList>
    </citation>
    <scope>NUCLEOTIDE SEQUENCE [LARGE SCALE GENOMIC DNA]</scope>
    <source>
        <strain evidence="7">DSM 2262</strain>
    </source>
</reference>
<dbReference type="Proteomes" id="UP000011682">
    <property type="component" value="Unassembled WGS sequence"/>
</dbReference>
<accession>S9P735</accession>
<feature type="active site" description="Nucleophile" evidence="4">
    <location>
        <position position="340"/>
    </location>
</feature>
<keyword evidence="8" id="KW-1185">Reference proteome</keyword>
<evidence type="ECO:0000256" key="1">
    <source>
        <dbReference type="ARBA" id="ARBA00007754"/>
    </source>
</evidence>
<dbReference type="InterPro" id="IPR000805">
    <property type="entry name" value="Glyco_hydro_26"/>
</dbReference>
<protein>
    <submittedName>
        <fullName evidence="7">Beta-mannanase ManB, contains ChW-repeat domain protein</fullName>
    </submittedName>
</protein>
<evidence type="ECO:0000256" key="3">
    <source>
        <dbReference type="ARBA" id="ARBA00023295"/>
    </source>
</evidence>
<keyword evidence="2 4" id="KW-0378">Hydrolase</keyword>
<proteinExistence type="inferred from homology"/>